<keyword evidence="5" id="KW-0503">Monooxygenase</keyword>
<dbReference type="PANTHER" id="PTHR13789:SF309">
    <property type="entry name" value="PUTATIVE (AFU_ORTHOLOGUE AFUA_6G14510)-RELATED"/>
    <property type="match status" value="1"/>
</dbReference>
<dbReference type="OrthoDB" id="47494at2759"/>
<dbReference type="STRING" id="1330018.A0A167JW12"/>
<dbReference type="GO" id="GO:0004497">
    <property type="term" value="F:monooxygenase activity"/>
    <property type="evidence" value="ECO:0007669"/>
    <property type="project" value="UniProtKB-KW"/>
</dbReference>
<keyword evidence="4" id="KW-0560">Oxidoreductase</keyword>
<dbReference type="Gene3D" id="3.50.50.60">
    <property type="entry name" value="FAD/NAD(P)-binding domain"/>
    <property type="match status" value="1"/>
</dbReference>
<comment type="similarity">
    <text evidence="1">Belongs to the paxM FAD-dependent monooxygenase family.</text>
</comment>
<protein>
    <submittedName>
        <fullName evidence="7">FAD/NAD(P)-binding domain-containing protein</fullName>
    </submittedName>
</protein>
<dbReference type="Proteomes" id="UP000076738">
    <property type="component" value="Unassembled WGS sequence"/>
</dbReference>
<evidence type="ECO:0000256" key="3">
    <source>
        <dbReference type="ARBA" id="ARBA00022827"/>
    </source>
</evidence>
<sequence>MSKSISIIGCGIAGPVLAMLLKHKGFLPTIYERQPGVQQAGISLGLSPQTFKVLHILGLADACISLGSPLEEIVSYSQVRQEVIGKLDAPGRLREWLGWPLLMISRSAYSQFLYTTARERGIEVHFRKRLVDVLQEEEGVRAVFDDGTEAVSDLLVGCDGLHSTVRSVLFGAEEPAYLGLVQIGGFSPIPDIFRDWKGGKTYQVFGDGAHFLCTRVTDTQLAWATTVPEAEEAKEDWRRVSMTDPSGQALVQGLACADWENGPREVVASATFVTKYGLYDRPVGDTWHKGRVVLLGDAAHPTSPHMGQGANQAMEDIYHLVRLLVLAQPLTSASLSAAFTSYESLRAPIVARSVAQAKKEGQNRVLVGREQCEKRDENMMLRGKGQDPETVRLRMELFQGPFMGESEV</sequence>
<gene>
    <name evidence="7" type="ORF">CALVIDRAFT_517907</name>
</gene>
<dbReference type="SUPFAM" id="SSF51905">
    <property type="entry name" value="FAD/NAD(P)-binding domain"/>
    <property type="match status" value="1"/>
</dbReference>
<dbReference type="InterPro" id="IPR002938">
    <property type="entry name" value="FAD-bd"/>
</dbReference>
<dbReference type="InterPro" id="IPR050493">
    <property type="entry name" value="FAD-dep_Monooxygenase_BioMet"/>
</dbReference>
<dbReference type="AlphaFoldDB" id="A0A167JW12"/>
<dbReference type="EMBL" id="KV417297">
    <property type="protein sequence ID" value="KZO93973.1"/>
    <property type="molecule type" value="Genomic_DNA"/>
</dbReference>
<reference evidence="7 8" key="1">
    <citation type="journal article" date="2016" name="Mol. Biol. Evol.">
        <title>Comparative Genomics of Early-Diverging Mushroom-Forming Fungi Provides Insights into the Origins of Lignocellulose Decay Capabilities.</title>
        <authorList>
            <person name="Nagy L.G."/>
            <person name="Riley R."/>
            <person name="Tritt A."/>
            <person name="Adam C."/>
            <person name="Daum C."/>
            <person name="Floudas D."/>
            <person name="Sun H."/>
            <person name="Yadav J.S."/>
            <person name="Pangilinan J."/>
            <person name="Larsson K.H."/>
            <person name="Matsuura K."/>
            <person name="Barry K."/>
            <person name="Labutti K."/>
            <person name="Kuo R."/>
            <person name="Ohm R.A."/>
            <person name="Bhattacharya S.S."/>
            <person name="Shirouzu T."/>
            <person name="Yoshinaga Y."/>
            <person name="Martin F.M."/>
            <person name="Grigoriev I.V."/>
            <person name="Hibbett D.S."/>
        </authorList>
    </citation>
    <scope>NUCLEOTIDE SEQUENCE [LARGE SCALE GENOMIC DNA]</scope>
    <source>
        <strain evidence="7 8">TUFC12733</strain>
    </source>
</reference>
<keyword evidence="8" id="KW-1185">Reference proteome</keyword>
<dbReference type="PANTHER" id="PTHR13789">
    <property type="entry name" value="MONOOXYGENASE"/>
    <property type="match status" value="1"/>
</dbReference>
<dbReference type="InterPro" id="IPR036188">
    <property type="entry name" value="FAD/NAD-bd_sf"/>
</dbReference>
<accession>A0A167JW12</accession>
<evidence type="ECO:0000313" key="7">
    <source>
        <dbReference type="EMBL" id="KZO93973.1"/>
    </source>
</evidence>
<keyword evidence="3" id="KW-0274">FAD</keyword>
<dbReference type="Pfam" id="PF01494">
    <property type="entry name" value="FAD_binding_3"/>
    <property type="match status" value="1"/>
</dbReference>
<organism evidence="7 8">
    <name type="scientific">Calocera viscosa (strain TUFC12733)</name>
    <dbReference type="NCBI Taxonomy" id="1330018"/>
    <lineage>
        <taxon>Eukaryota</taxon>
        <taxon>Fungi</taxon>
        <taxon>Dikarya</taxon>
        <taxon>Basidiomycota</taxon>
        <taxon>Agaricomycotina</taxon>
        <taxon>Dacrymycetes</taxon>
        <taxon>Dacrymycetales</taxon>
        <taxon>Dacrymycetaceae</taxon>
        <taxon>Calocera</taxon>
    </lineage>
</organism>
<evidence type="ECO:0000259" key="6">
    <source>
        <dbReference type="Pfam" id="PF01494"/>
    </source>
</evidence>
<proteinExistence type="inferred from homology"/>
<evidence type="ECO:0000256" key="1">
    <source>
        <dbReference type="ARBA" id="ARBA00007992"/>
    </source>
</evidence>
<dbReference type="GO" id="GO:0071949">
    <property type="term" value="F:FAD binding"/>
    <property type="evidence" value="ECO:0007669"/>
    <property type="project" value="InterPro"/>
</dbReference>
<keyword evidence="2" id="KW-0285">Flavoprotein</keyword>
<evidence type="ECO:0000256" key="4">
    <source>
        <dbReference type="ARBA" id="ARBA00023002"/>
    </source>
</evidence>
<evidence type="ECO:0000256" key="2">
    <source>
        <dbReference type="ARBA" id="ARBA00022630"/>
    </source>
</evidence>
<name>A0A167JW12_CALVF</name>
<evidence type="ECO:0000256" key="5">
    <source>
        <dbReference type="ARBA" id="ARBA00023033"/>
    </source>
</evidence>
<feature type="domain" description="FAD-binding" evidence="6">
    <location>
        <begin position="5"/>
        <end position="356"/>
    </location>
</feature>
<evidence type="ECO:0000313" key="8">
    <source>
        <dbReference type="Proteomes" id="UP000076738"/>
    </source>
</evidence>
<dbReference type="PRINTS" id="PR00420">
    <property type="entry name" value="RNGMNOXGNASE"/>
</dbReference>